<protein>
    <submittedName>
        <fullName evidence="2">Phosphoesterase</fullName>
    </submittedName>
</protein>
<dbReference type="RefSeq" id="WP_183673800.1">
    <property type="nucleotide sequence ID" value="NZ_CBCRYX010000007.1"/>
</dbReference>
<name>A0A9Q2CYQ2_9STAP</name>
<evidence type="ECO:0000313" key="2">
    <source>
        <dbReference type="EMBL" id="MBB5175986.1"/>
    </source>
</evidence>
<dbReference type="PANTHER" id="PTHR36492">
    <property type="match status" value="1"/>
</dbReference>
<dbReference type="InterPro" id="IPR029052">
    <property type="entry name" value="Metallo-depent_PP-like"/>
</dbReference>
<dbReference type="InterPro" id="IPR052963">
    <property type="entry name" value="Pantetheine_PDE"/>
</dbReference>
<gene>
    <name evidence="2" type="ORF">HNQ45_000870</name>
</gene>
<accession>A0A9Q2CYQ2</accession>
<dbReference type="PANTHER" id="PTHR36492:SF2">
    <property type="entry name" value="[ACYL-CARRIER-PROTEIN] PHOSPHODIESTERASE PPTH"/>
    <property type="match status" value="1"/>
</dbReference>
<dbReference type="AlphaFoldDB" id="A0A9Q2CYQ2"/>
<proteinExistence type="predicted"/>
<dbReference type="Proteomes" id="UP000579136">
    <property type="component" value="Unassembled WGS sequence"/>
</dbReference>
<dbReference type="InterPro" id="IPR022302">
    <property type="entry name" value="Phosphoesterase_putative"/>
</dbReference>
<comment type="caution">
    <text evidence="2">The sequence shown here is derived from an EMBL/GenBank/DDBJ whole genome shotgun (WGS) entry which is preliminary data.</text>
</comment>
<dbReference type="Pfam" id="PF00149">
    <property type="entry name" value="Metallophos"/>
    <property type="match status" value="1"/>
</dbReference>
<dbReference type="Gene3D" id="3.60.21.10">
    <property type="match status" value="1"/>
</dbReference>
<evidence type="ECO:0000259" key="1">
    <source>
        <dbReference type="Pfam" id="PF00149"/>
    </source>
</evidence>
<dbReference type="NCBIfam" id="TIGR03729">
    <property type="entry name" value="acc_ester"/>
    <property type="match status" value="1"/>
</dbReference>
<keyword evidence="3" id="KW-1185">Reference proteome</keyword>
<sequence>MNIGVISDLHVDRYHNDEINETTFLREVSNEVNRLSLDLFIIAGDVSNNYVKTHDFIETVEMMTGVKVLFIPGNHDFWNFDDNNRSSWEIYDYFKQQPESLLERPYIINDEWAIVGSPAWYDYSFASERFSYEDLERRAFKGGHWQDKFYVDFKISDIDVANYFAELTKKDLEKVKDKKIILVTHVATNKRFRVPMPHKIFDYYNAYMGTTKYDEFYSEYDIKYSISGHIHFRYNFIENGVTFICACLGYRREWRTKEIVQEIRDAMYVIQI</sequence>
<feature type="domain" description="Calcineurin-like phosphoesterase" evidence="1">
    <location>
        <begin position="1"/>
        <end position="231"/>
    </location>
</feature>
<dbReference type="InterPro" id="IPR004843">
    <property type="entry name" value="Calcineurin-like_PHP"/>
</dbReference>
<organism evidence="2 3">
    <name type="scientific">Nosocomiicoccus ampullae</name>
    <dbReference type="NCBI Taxonomy" id="489910"/>
    <lineage>
        <taxon>Bacteria</taxon>
        <taxon>Bacillati</taxon>
        <taxon>Bacillota</taxon>
        <taxon>Bacilli</taxon>
        <taxon>Bacillales</taxon>
        <taxon>Staphylococcaceae</taxon>
        <taxon>Nosocomiicoccus</taxon>
    </lineage>
</organism>
<dbReference type="GO" id="GO:0016787">
    <property type="term" value="F:hydrolase activity"/>
    <property type="evidence" value="ECO:0007669"/>
    <property type="project" value="InterPro"/>
</dbReference>
<dbReference type="EMBL" id="JACHHF010000004">
    <property type="protein sequence ID" value="MBB5175986.1"/>
    <property type="molecule type" value="Genomic_DNA"/>
</dbReference>
<reference evidence="2 3" key="1">
    <citation type="submission" date="2020-08" db="EMBL/GenBank/DDBJ databases">
        <title>Genomic Encyclopedia of Type Strains, Phase IV (KMG-IV): sequencing the most valuable type-strain genomes for metagenomic binning, comparative biology and taxonomic classification.</title>
        <authorList>
            <person name="Goeker M."/>
        </authorList>
    </citation>
    <scope>NUCLEOTIDE SEQUENCE [LARGE SCALE GENOMIC DNA]</scope>
    <source>
        <strain evidence="2 3">DSM 19163</strain>
    </source>
</reference>
<dbReference type="SUPFAM" id="SSF56300">
    <property type="entry name" value="Metallo-dependent phosphatases"/>
    <property type="match status" value="1"/>
</dbReference>
<evidence type="ECO:0000313" key="3">
    <source>
        <dbReference type="Proteomes" id="UP000579136"/>
    </source>
</evidence>